<gene>
    <name evidence="1" type="ORF">PQR01_26275</name>
</gene>
<accession>A0ACC7NH98</accession>
<evidence type="ECO:0000313" key="2">
    <source>
        <dbReference type="Proteomes" id="UP001629235"/>
    </source>
</evidence>
<reference evidence="1 2" key="1">
    <citation type="journal article" date="2024" name="Chem. Sci.">
        <title>Discovery of megapolipeptins by genome mining of a Burkholderiales bacteria collection.</title>
        <authorList>
            <person name="Paulo B.S."/>
            <person name="Recchia M.J.J."/>
            <person name="Lee S."/>
            <person name="Fergusson C.H."/>
            <person name="Romanowski S.B."/>
            <person name="Hernandez A."/>
            <person name="Krull N."/>
            <person name="Liu D.Y."/>
            <person name="Cavanagh H."/>
            <person name="Bos A."/>
            <person name="Gray C.A."/>
            <person name="Murphy B.T."/>
            <person name="Linington R.G."/>
            <person name="Eustaquio A.S."/>
        </authorList>
    </citation>
    <scope>NUCLEOTIDE SEQUENCE [LARGE SCALE GENOMIC DNA]</scope>
    <source>
        <strain evidence="1 2">RL18-126-BIB-B</strain>
    </source>
</reference>
<proteinExistence type="predicted"/>
<evidence type="ECO:0000313" key="1">
    <source>
        <dbReference type="EMBL" id="MFM0106902.1"/>
    </source>
</evidence>
<keyword evidence="2" id="KW-1185">Reference proteome</keyword>
<comment type="caution">
    <text evidence="1">The sequence shown here is derived from an EMBL/GenBank/DDBJ whole genome shotgun (WGS) entry which is preliminary data.</text>
</comment>
<dbReference type="EMBL" id="JAQQDW010000066">
    <property type="protein sequence ID" value="MFM0106902.1"/>
    <property type="molecule type" value="Genomic_DNA"/>
</dbReference>
<protein>
    <submittedName>
        <fullName evidence="1">Uncharacterized protein</fullName>
    </submittedName>
</protein>
<dbReference type="Proteomes" id="UP001629235">
    <property type="component" value="Unassembled WGS sequence"/>
</dbReference>
<name>A0ACC7NH98_9BURK</name>
<sequence>MKRIAEIADLALKVLSCVAIVCAGIWALYTFRLGGSTDWQDNITLETQVLPYHDDLRLLVVHVKSKNPRNATFELDSTQHDSYQLRVRKLATDAKAGTVFHEDEGDLIASIDLLKLAGDNYEFLPSAEMDDMQTIVLPVGSTVQVIAEMKIHTGTTDNTVSPIPTRTQPPRSCMSNREPPGPTGPVFGEDSQAQSCAS</sequence>
<organism evidence="1 2">
    <name type="scientific">Paraburkholderia rhynchosiae</name>
    <dbReference type="NCBI Taxonomy" id="487049"/>
    <lineage>
        <taxon>Bacteria</taxon>
        <taxon>Pseudomonadati</taxon>
        <taxon>Pseudomonadota</taxon>
        <taxon>Betaproteobacteria</taxon>
        <taxon>Burkholderiales</taxon>
        <taxon>Burkholderiaceae</taxon>
        <taxon>Paraburkholderia</taxon>
    </lineage>
</organism>